<dbReference type="GO" id="GO:0016491">
    <property type="term" value="F:oxidoreductase activity"/>
    <property type="evidence" value="ECO:0007669"/>
    <property type="project" value="TreeGrafter"/>
</dbReference>
<reference evidence="3 4" key="1">
    <citation type="submission" date="2020-03" db="EMBL/GenBank/DDBJ databases">
        <title>Draft Genome Sequence of Cudoniella acicularis.</title>
        <authorList>
            <person name="Buettner E."/>
            <person name="Kellner H."/>
        </authorList>
    </citation>
    <scope>NUCLEOTIDE SEQUENCE [LARGE SCALE GENOMIC DNA]</scope>
    <source>
        <strain evidence="3 4">DSM 108380</strain>
    </source>
</reference>
<evidence type="ECO:0000259" key="1">
    <source>
        <dbReference type="Pfam" id="PF00107"/>
    </source>
</evidence>
<evidence type="ECO:0000259" key="2">
    <source>
        <dbReference type="Pfam" id="PF08240"/>
    </source>
</evidence>
<feature type="domain" description="Alcohol dehydrogenase-like N-terminal" evidence="2">
    <location>
        <begin position="55"/>
        <end position="152"/>
    </location>
</feature>
<dbReference type="GO" id="GO:0005739">
    <property type="term" value="C:mitochondrion"/>
    <property type="evidence" value="ECO:0007669"/>
    <property type="project" value="TreeGrafter"/>
</dbReference>
<dbReference type="AlphaFoldDB" id="A0A8H4W2Q3"/>
<dbReference type="InterPro" id="IPR013154">
    <property type="entry name" value="ADH-like_N"/>
</dbReference>
<dbReference type="PANTHER" id="PTHR43677:SF4">
    <property type="entry name" value="QUINONE OXIDOREDUCTASE-LIKE PROTEIN 2"/>
    <property type="match status" value="1"/>
</dbReference>
<gene>
    <name evidence="3" type="ORF">G7Y89_g8615</name>
</gene>
<protein>
    <recommendedName>
        <fullName evidence="5">Alcohol dehydrogenase</fullName>
    </recommendedName>
</protein>
<dbReference type="SUPFAM" id="SSF50129">
    <property type="entry name" value="GroES-like"/>
    <property type="match status" value="1"/>
</dbReference>
<organism evidence="3 4">
    <name type="scientific">Cudoniella acicularis</name>
    <dbReference type="NCBI Taxonomy" id="354080"/>
    <lineage>
        <taxon>Eukaryota</taxon>
        <taxon>Fungi</taxon>
        <taxon>Dikarya</taxon>
        <taxon>Ascomycota</taxon>
        <taxon>Pezizomycotina</taxon>
        <taxon>Leotiomycetes</taxon>
        <taxon>Helotiales</taxon>
        <taxon>Tricladiaceae</taxon>
        <taxon>Cudoniella</taxon>
    </lineage>
</organism>
<dbReference type="SUPFAM" id="SSF51735">
    <property type="entry name" value="NAD(P)-binding Rossmann-fold domains"/>
    <property type="match status" value="1"/>
</dbReference>
<dbReference type="Gene3D" id="3.40.50.720">
    <property type="entry name" value="NAD(P)-binding Rossmann-like Domain"/>
    <property type="match status" value="1"/>
</dbReference>
<proteinExistence type="predicted"/>
<comment type="caution">
    <text evidence="3">The sequence shown here is derived from an EMBL/GenBank/DDBJ whole genome shotgun (WGS) entry which is preliminary data.</text>
</comment>
<feature type="domain" description="Alcohol dehydrogenase-like C-terminal" evidence="1">
    <location>
        <begin position="209"/>
        <end position="336"/>
    </location>
</feature>
<dbReference type="InterPro" id="IPR013149">
    <property type="entry name" value="ADH-like_C"/>
</dbReference>
<dbReference type="OrthoDB" id="5407715at2759"/>
<name>A0A8H4W2Q3_9HELO</name>
<keyword evidence="4" id="KW-1185">Reference proteome</keyword>
<dbReference type="Proteomes" id="UP000566819">
    <property type="component" value="Unassembled WGS sequence"/>
</dbReference>
<evidence type="ECO:0008006" key="5">
    <source>
        <dbReference type="Google" id="ProtNLM"/>
    </source>
</evidence>
<dbReference type="CDD" id="cd05188">
    <property type="entry name" value="MDR"/>
    <property type="match status" value="1"/>
</dbReference>
<evidence type="ECO:0000313" key="4">
    <source>
        <dbReference type="Proteomes" id="UP000566819"/>
    </source>
</evidence>
<evidence type="ECO:0000313" key="3">
    <source>
        <dbReference type="EMBL" id="KAF4629535.1"/>
    </source>
</evidence>
<dbReference type="InterPro" id="IPR011032">
    <property type="entry name" value="GroES-like_sf"/>
</dbReference>
<accession>A0A8H4W2Q3</accession>
<dbReference type="Pfam" id="PF00107">
    <property type="entry name" value="ADH_zinc_N"/>
    <property type="match status" value="1"/>
</dbReference>
<dbReference type="InterPro" id="IPR036291">
    <property type="entry name" value="NAD(P)-bd_dom_sf"/>
</dbReference>
<dbReference type="Gene3D" id="3.90.180.10">
    <property type="entry name" value="Medium-chain alcohol dehydrogenases, catalytic domain"/>
    <property type="match status" value="1"/>
</dbReference>
<dbReference type="EMBL" id="JAAMPI010000664">
    <property type="protein sequence ID" value="KAF4629535.1"/>
    <property type="molecule type" value="Genomic_DNA"/>
</dbReference>
<dbReference type="PANTHER" id="PTHR43677">
    <property type="entry name" value="SHORT-CHAIN DEHYDROGENASE/REDUCTASE"/>
    <property type="match status" value="1"/>
</dbReference>
<dbReference type="Pfam" id="PF08240">
    <property type="entry name" value="ADH_N"/>
    <property type="match status" value="1"/>
</dbReference>
<dbReference type="InterPro" id="IPR051397">
    <property type="entry name" value="Zn-ADH-like_protein"/>
</dbReference>
<sequence>MSSSSNVSPLPSTFKGLFCAAAGQPLASKDVAMPDAIPGTVIVRVLSFIAEKIMSNLLAGGTGLHSPFPFVPGGRAIGRIAAIGTDTTTLQAGQLVLIDPFVLGRDNPDVKIMWGAGVFGSEPQPIKLITDSWRDGVFAEYSRAPLENCYALNEKLLLGSPTDGGFGYSVGDLAVLPRHAVAIGGLRSINLQPGETIIVAPATGIFSGACVEIASAMGAHVIAVGRNLKALETIAAANPRVDIIQLKGDAKEDLASLQKFGQIDAYIDISPPFANESTHVRTCMMALKRYNARVSLMGFIQKDIPLPYMMAVGKNITIVGKYMYEREDVRALIRLTETGLLKLGKSGGREILAKFTLDDFEKAFELAQQTNDASKIVLIEP</sequence>